<dbReference type="HOGENOM" id="CLU_148544_0_0_7"/>
<evidence type="ECO:0000313" key="1">
    <source>
        <dbReference type="EMBL" id="CAJ54688.1"/>
    </source>
</evidence>
<dbReference type="NCBIfam" id="NF041863">
    <property type="entry name" value="DVU0524_fam"/>
    <property type="match status" value="1"/>
</dbReference>
<keyword evidence="2" id="KW-1185">Reference proteome</keyword>
<dbReference type="InterPro" id="IPR049840">
    <property type="entry name" value="DVU0524-like"/>
</dbReference>
<name>Q1MQN9_LAWIP</name>
<protein>
    <submittedName>
        <fullName evidence="1">Uncharacterized protein</fullName>
    </submittedName>
</protein>
<dbReference type="eggNOG" id="ENOG5032VNR">
    <property type="taxonomic scope" value="Bacteria"/>
</dbReference>
<accession>Q1MQN9</accession>
<reference evidence="1 2" key="1">
    <citation type="submission" date="2005-11" db="EMBL/GenBank/DDBJ databases">
        <title>The complete genome sequence of Lawsonia intracellularis: the causative agent of proliferative enteropathy.</title>
        <authorList>
            <person name="Kaur K."/>
            <person name="Zhang Q."/>
            <person name="Beckler D."/>
            <person name="Munir S."/>
            <person name="Li L."/>
            <person name="Kinsley K."/>
            <person name="Herron L."/>
            <person name="Peterson A."/>
            <person name="May B."/>
            <person name="Singh S."/>
            <person name="Gebhart C."/>
            <person name="Kapur V."/>
        </authorList>
    </citation>
    <scope>NUCLEOTIDE SEQUENCE [LARGE SCALE GENOMIC DNA]</scope>
    <source>
        <strain evidence="1 2">PHE/MN1-00</strain>
    </source>
</reference>
<evidence type="ECO:0000313" key="2">
    <source>
        <dbReference type="Proteomes" id="UP000002430"/>
    </source>
</evidence>
<dbReference type="EMBL" id="AM180252">
    <property type="protein sequence ID" value="CAJ54688.1"/>
    <property type="molecule type" value="Genomic_DNA"/>
</dbReference>
<gene>
    <name evidence="1" type="ordered locus">LI0634</name>
</gene>
<dbReference type="OrthoDB" id="5471208at2"/>
<dbReference type="Proteomes" id="UP000002430">
    <property type="component" value="Chromosome"/>
</dbReference>
<proteinExistence type="predicted"/>
<sequence length="136" mass="16053">MKIISFQTRNMLKKYEQQLVTARRLERYRQAISLIEEPLSLSKIIKRKILVRLVAKEFFKNFLITGYNSSVVQDVQKELIEKFNNKICFQYPPESPEVVILVKVNNEWEKVGSKLQTEILCLAWTMILDKVNTTML</sequence>
<dbReference type="RefSeq" id="WP_011526717.1">
    <property type="nucleotide sequence ID" value="NC_008011.1"/>
</dbReference>
<dbReference type="KEGG" id="lip:LI0634"/>
<dbReference type="AlphaFoldDB" id="Q1MQN9"/>
<organism evidence="1 2">
    <name type="scientific">Lawsonia intracellularis (strain PHE/MN1-00)</name>
    <dbReference type="NCBI Taxonomy" id="363253"/>
    <lineage>
        <taxon>Bacteria</taxon>
        <taxon>Pseudomonadati</taxon>
        <taxon>Thermodesulfobacteriota</taxon>
        <taxon>Desulfovibrionia</taxon>
        <taxon>Desulfovibrionales</taxon>
        <taxon>Desulfovibrionaceae</taxon>
        <taxon>Lawsonia</taxon>
    </lineage>
</organism>